<feature type="active site" description="Proton acceptor" evidence="12">
    <location>
        <position position="370"/>
    </location>
</feature>
<dbReference type="GO" id="GO:0006635">
    <property type="term" value="P:fatty acid beta-oxidation"/>
    <property type="evidence" value="ECO:0007669"/>
    <property type="project" value="TreeGrafter"/>
</dbReference>
<evidence type="ECO:0000313" key="18">
    <source>
        <dbReference type="Proteomes" id="UP000449547"/>
    </source>
</evidence>
<feature type="active site" description="Acyl-thioester intermediate" evidence="12">
    <location>
        <position position="112"/>
    </location>
</feature>
<dbReference type="OrthoDB" id="5404651at2759"/>
<evidence type="ECO:0000256" key="14">
    <source>
        <dbReference type="SAM" id="MobiDB-lite"/>
    </source>
</evidence>
<keyword evidence="8" id="KW-0576">Peroxisome</keyword>
<keyword evidence="18" id="KW-1185">Reference proteome</keyword>
<comment type="catalytic activity">
    <reaction evidence="11">
        <text>an acyl-CoA + acetyl-CoA = a 3-oxoacyl-CoA + CoA</text>
        <dbReference type="Rhea" id="RHEA:21564"/>
        <dbReference type="ChEBI" id="CHEBI:57287"/>
        <dbReference type="ChEBI" id="CHEBI:57288"/>
        <dbReference type="ChEBI" id="CHEBI:58342"/>
        <dbReference type="ChEBI" id="CHEBI:90726"/>
        <dbReference type="EC" id="2.3.1.16"/>
    </reaction>
</comment>
<dbReference type="EMBL" id="SWFT01000130">
    <property type="protein sequence ID" value="KAA8899077.1"/>
    <property type="molecule type" value="Genomic_DNA"/>
</dbReference>
<dbReference type="InterPro" id="IPR020615">
    <property type="entry name" value="Thiolase_acyl_enz_int_AS"/>
</dbReference>
<dbReference type="CDD" id="cd00751">
    <property type="entry name" value="thiolase"/>
    <property type="match status" value="1"/>
</dbReference>
<evidence type="ECO:0000256" key="8">
    <source>
        <dbReference type="ARBA" id="ARBA00023140"/>
    </source>
</evidence>
<dbReference type="Pfam" id="PF00108">
    <property type="entry name" value="Thiolase_N"/>
    <property type="match status" value="1"/>
</dbReference>
<keyword evidence="6" id="KW-0809">Transit peptide</keyword>
<dbReference type="OMA" id="MTAFPEP"/>
<evidence type="ECO:0000256" key="11">
    <source>
        <dbReference type="ARBA" id="ARBA00047605"/>
    </source>
</evidence>
<evidence type="ECO:0000256" key="13">
    <source>
        <dbReference type="RuleBase" id="RU003557"/>
    </source>
</evidence>
<evidence type="ECO:0000256" key="7">
    <source>
        <dbReference type="ARBA" id="ARBA00023098"/>
    </source>
</evidence>
<dbReference type="PROSITE" id="PS00099">
    <property type="entry name" value="THIOLASE_3"/>
    <property type="match status" value="1"/>
</dbReference>
<evidence type="ECO:0000256" key="12">
    <source>
        <dbReference type="PIRSR" id="PIRSR000429-1"/>
    </source>
</evidence>
<evidence type="ECO:0000256" key="4">
    <source>
        <dbReference type="ARBA" id="ARBA00022679"/>
    </source>
</evidence>
<evidence type="ECO:0000256" key="9">
    <source>
        <dbReference type="ARBA" id="ARBA00023315"/>
    </source>
</evidence>
<reference evidence="17 18" key="1">
    <citation type="submission" date="2019-07" db="EMBL/GenBank/DDBJ databases">
        <title>Genome assembly of two rare yeast pathogens: Diutina rugosa and Trichomonascus ciferrii.</title>
        <authorList>
            <person name="Mixao V."/>
            <person name="Saus E."/>
            <person name="Hansen A."/>
            <person name="Lass-Flor C."/>
            <person name="Gabaldon T."/>
        </authorList>
    </citation>
    <scope>NUCLEOTIDE SEQUENCE [LARGE SCALE GENOMIC DNA]</scope>
    <source>
        <strain evidence="17 18">CBS 613</strain>
    </source>
</reference>
<keyword evidence="5" id="KW-0276">Fatty acid metabolism</keyword>
<dbReference type="PROSITE" id="PS00098">
    <property type="entry name" value="THIOLASE_1"/>
    <property type="match status" value="1"/>
</dbReference>
<evidence type="ECO:0000256" key="3">
    <source>
        <dbReference type="ARBA" id="ARBA00010982"/>
    </source>
</evidence>
<evidence type="ECO:0000256" key="2">
    <source>
        <dbReference type="ARBA" id="ARBA00004872"/>
    </source>
</evidence>
<evidence type="ECO:0000259" key="16">
    <source>
        <dbReference type="Pfam" id="PF02803"/>
    </source>
</evidence>
<comment type="similarity">
    <text evidence="3 13">Belongs to the thiolase-like superfamily. Thiolase family.</text>
</comment>
<feature type="active site" description="Proton acceptor" evidence="12">
    <location>
        <position position="398"/>
    </location>
</feature>
<proteinExistence type="inferred from homology"/>
<keyword evidence="4 13" id="KW-0808">Transferase</keyword>
<dbReference type="PANTHER" id="PTHR43853">
    <property type="entry name" value="3-KETOACYL-COA THIOLASE, PEROXISOMAL"/>
    <property type="match status" value="1"/>
</dbReference>
<dbReference type="NCBIfam" id="TIGR01930">
    <property type="entry name" value="AcCoA-C-Actrans"/>
    <property type="match status" value="1"/>
</dbReference>
<dbReference type="VEuPathDB" id="FungiDB:DIURU_004458"/>
<keyword evidence="9 13" id="KW-0012">Acyltransferase</keyword>
<dbReference type="SUPFAM" id="SSF53901">
    <property type="entry name" value="Thiolase-like"/>
    <property type="match status" value="2"/>
</dbReference>
<dbReference type="AlphaFoldDB" id="A0A642UP52"/>
<feature type="domain" description="Thiolase C-terminal" evidence="16">
    <location>
        <begin position="293"/>
        <end position="410"/>
    </location>
</feature>
<sequence>MNRLNQLSGQLNPTGKDAIRQKNPDDVVIVGAYRTALTRGGKGKFKDVGSDYILSKFIAELLKKTGVEPKDIQDVAVGNVLNKGAGATEHRGAMLSAGIPYTAGFIAINRFCSSGLMAISDIANKIKTGEIECGLALGVESMSKNYGAGALPTVDEHLIDDPEMQKCMIPMGITNENVAAKYNVPRAKQDAFAAKSFNKAEAAQAAGKFKSEILPIEALINEGDEDDEKWVTVTVDTDEGIRKGVTAESLGKIRPAFKADGVTTAGNSSQVSDGAAGVLLMKRSVAEKKGLPIVGKFVLCSVVGVPPEIMGVGPAYAIPEVLKRTGLQVNDIDLYEVNEAFAAQALFSLEHVGIPLDRVNKNGGAIALGHPLGATGARQYATALPQMKPGDIGLSSMCIGSGQGAASIFVKE</sequence>
<dbReference type="GeneID" id="54783109"/>
<dbReference type="InterPro" id="IPR020613">
    <property type="entry name" value="Thiolase_CS"/>
</dbReference>
<dbReference type="PIRSF" id="PIRSF000429">
    <property type="entry name" value="Ac-CoA_Ac_transf"/>
    <property type="match status" value="1"/>
</dbReference>
<dbReference type="InterPro" id="IPR020616">
    <property type="entry name" value="Thiolase_N"/>
</dbReference>
<dbReference type="EC" id="2.3.1.16" evidence="10"/>
<dbReference type="InterPro" id="IPR002155">
    <property type="entry name" value="Thiolase"/>
</dbReference>
<dbReference type="Pfam" id="PF02803">
    <property type="entry name" value="Thiolase_C"/>
    <property type="match status" value="1"/>
</dbReference>
<dbReference type="GO" id="GO:0003988">
    <property type="term" value="F:acetyl-CoA C-acyltransferase activity"/>
    <property type="evidence" value="ECO:0007669"/>
    <property type="project" value="UniProtKB-EC"/>
</dbReference>
<gene>
    <name evidence="17" type="ORF">DIURU_004458</name>
</gene>
<evidence type="ECO:0000313" key="17">
    <source>
        <dbReference type="EMBL" id="KAA8899077.1"/>
    </source>
</evidence>
<comment type="subcellular location">
    <subcellularLocation>
        <location evidence="1">Peroxisome</location>
    </subcellularLocation>
</comment>
<feature type="compositionally biased region" description="Polar residues" evidence="14">
    <location>
        <begin position="1"/>
        <end position="13"/>
    </location>
</feature>
<comment type="caution">
    <text evidence="17">The sequence shown here is derived from an EMBL/GenBank/DDBJ whole genome shotgun (WGS) entry which is preliminary data.</text>
</comment>
<evidence type="ECO:0000256" key="10">
    <source>
        <dbReference type="ARBA" id="ARBA00024073"/>
    </source>
</evidence>
<dbReference type="Proteomes" id="UP000449547">
    <property type="component" value="Unassembled WGS sequence"/>
</dbReference>
<dbReference type="InterPro" id="IPR050215">
    <property type="entry name" value="Thiolase-like_sf_Thiolase"/>
</dbReference>
<accession>A0A642UP52</accession>
<dbReference type="RefSeq" id="XP_034010754.1">
    <property type="nucleotide sequence ID" value="XM_034157333.1"/>
</dbReference>
<protein>
    <recommendedName>
        <fullName evidence="10">acetyl-CoA C-acyltransferase</fullName>
        <ecNumber evidence="10">2.3.1.16</ecNumber>
    </recommendedName>
</protein>
<comment type="pathway">
    <text evidence="2">Lipid metabolism; fatty acid metabolism.</text>
</comment>
<dbReference type="Gene3D" id="3.40.47.10">
    <property type="match status" value="2"/>
</dbReference>
<dbReference type="InterPro" id="IPR020617">
    <property type="entry name" value="Thiolase_C"/>
</dbReference>
<dbReference type="InterPro" id="IPR020610">
    <property type="entry name" value="Thiolase_AS"/>
</dbReference>
<feature type="domain" description="Thiolase N-terminal" evidence="15">
    <location>
        <begin position="27"/>
        <end position="284"/>
    </location>
</feature>
<dbReference type="GO" id="GO:0010124">
    <property type="term" value="P:phenylacetate catabolic process"/>
    <property type="evidence" value="ECO:0007669"/>
    <property type="project" value="TreeGrafter"/>
</dbReference>
<evidence type="ECO:0000256" key="1">
    <source>
        <dbReference type="ARBA" id="ARBA00004275"/>
    </source>
</evidence>
<evidence type="ECO:0000259" key="15">
    <source>
        <dbReference type="Pfam" id="PF00108"/>
    </source>
</evidence>
<dbReference type="GO" id="GO:0005777">
    <property type="term" value="C:peroxisome"/>
    <property type="evidence" value="ECO:0007669"/>
    <property type="project" value="UniProtKB-SubCell"/>
</dbReference>
<feature type="region of interest" description="Disordered" evidence="14">
    <location>
        <begin position="1"/>
        <end position="20"/>
    </location>
</feature>
<name>A0A642UP52_DIURU</name>
<dbReference type="PANTHER" id="PTHR43853:SF8">
    <property type="entry name" value="3-KETOACYL-COA THIOLASE, PEROXISOMAL"/>
    <property type="match status" value="1"/>
</dbReference>
<evidence type="ECO:0000256" key="6">
    <source>
        <dbReference type="ARBA" id="ARBA00022946"/>
    </source>
</evidence>
<organism evidence="17 18">
    <name type="scientific">Diutina rugosa</name>
    <name type="common">Yeast</name>
    <name type="synonym">Candida rugosa</name>
    <dbReference type="NCBI Taxonomy" id="5481"/>
    <lineage>
        <taxon>Eukaryota</taxon>
        <taxon>Fungi</taxon>
        <taxon>Dikarya</taxon>
        <taxon>Ascomycota</taxon>
        <taxon>Saccharomycotina</taxon>
        <taxon>Pichiomycetes</taxon>
        <taxon>Debaryomycetaceae</taxon>
        <taxon>Diutina</taxon>
    </lineage>
</organism>
<evidence type="ECO:0000256" key="5">
    <source>
        <dbReference type="ARBA" id="ARBA00022832"/>
    </source>
</evidence>
<dbReference type="PROSITE" id="PS00737">
    <property type="entry name" value="THIOLASE_2"/>
    <property type="match status" value="1"/>
</dbReference>
<dbReference type="InterPro" id="IPR016039">
    <property type="entry name" value="Thiolase-like"/>
</dbReference>
<keyword evidence="7" id="KW-0443">Lipid metabolism</keyword>